<dbReference type="AlphaFoldDB" id="A0A2A4MPQ0"/>
<dbReference type="PROSITE" id="PS50005">
    <property type="entry name" value="TPR"/>
    <property type="match status" value="1"/>
</dbReference>
<keyword evidence="1" id="KW-0802">TPR repeat</keyword>
<evidence type="ECO:0000313" key="2">
    <source>
        <dbReference type="EMBL" id="PCH61838.1"/>
    </source>
</evidence>
<dbReference type="EMBL" id="NVQR01000055">
    <property type="protein sequence ID" value="PCH61838.1"/>
    <property type="molecule type" value="Genomic_DNA"/>
</dbReference>
<name>A0A2A4MPQ0_9GAMM</name>
<accession>A0A2A4MPQ0</accession>
<sequence length="377" mass="42987">MKVNARIHNIRGSSLIAGWFVLLLNFGFGVGLTAQEKSVVAEEAASLDATSLVLEAELAAELNPQQTAELRMQQQAEALRLSQELQQRLDNVERLRSDLGVYDDSLIEAYAGLGSFFVENQDYAAAVKYYTDALQIARISTGLVSDEQLPIIDNLIANNSQLQQWQEVDDSQHLAYYIRSRLHDFNEREYIMAVNDYGRWKLRVIRENLLAQNGRGLSNTAADLSDFYTRNIELVELQGNPNADDLLQLFYGKSLTDVEMARSIARTPLSYFQGTESEYITQTRCQNVRNSQGVIVRQCVNVTVNNPRYRQSQNAAKQMELRRYTRSISDSAERIQALVDNNPELSMQQKETAQIHIRELETEYGQLQRSTMRRVFL</sequence>
<dbReference type="InterPro" id="IPR019734">
    <property type="entry name" value="TPR_rpt"/>
</dbReference>
<evidence type="ECO:0000256" key="1">
    <source>
        <dbReference type="PROSITE-ProRule" id="PRU00339"/>
    </source>
</evidence>
<organism evidence="2 3">
    <name type="scientific">SAR86 cluster bacterium</name>
    <dbReference type="NCBI Taxonomy" id="2030880"/>
    <lineage>
        <taxon>Bacteria</taxon>
        <taxon>Pseudomonadati</taxon>
        <taxon>Pseudomonadota</taxon>
        <taxon>Gammaproteobacteria</taxon>
        <taxon>SAR86 cluster</taxon>
    </lineage>
</organism>
<dbReference type="Proteomes" id="UP000218172">
    <property type="component" value="Unassembled WGS sequence"/>
</dbReference>
<comment type="caution">
    <text evidence="2">The sequence shown here is derived from an EMBL/GenBank/DDBJ whole genome shotgun (WGS) entry which is preliminary data.</text>
</comment>
<feature type="repeat" description="TPR" evidence="1">
    <location>
        <begin position="107"/>
        <end position="140"/>
    </location>
</feature>
<reference evidence="3" key="1">
    <citation type="submission" date="2017-08" db="EMBL/GenBank/DDBJ databases">
        <title>A dynamic microbial community with high functional redundancy inhabits the cold, oxic subseafloor aquifer.</title>
        <authorList>
            <person name="Tully B.J."/>
            <person name="Wheat C.G."/>
            <person name="Glazer B.T."/>
            <person name="Huber J.A."/>
        </authorList>
    </citation>
    <scope>NUCLEOTIDE SEQUENCE [LARGE SCALE GENOMIC DNA]</scope>
</reference>
<evidence type="ECO:0000313" key="3">
    <source>
        <dbReference type="Proteomes" id="UP000218172"/>
    </source>
</evidence>
<proteinExistence type="predicted"/>
<protein>
    <submittedName>
        <fullName evidence="2">Uncharacterized protein</fullName>
    </submittedName>
</protein>
<gene>
    <name evidence="2" type="ORF">COC19_04070</name>
</gene>